<dbReference type="Gene3D" id="3.40.630.30">
    <property type="match status" value="1"/>
</dbReference>
<dbReference type="InterPro" id="IPR000182">
    <property type="entry name" value="GNAT_dom"/>
</dbReference>
<protein>
    <recommendedName>
        <fullName evidence="1">N-acetyltransferase domain-containing protein</fullName>
    </recommendedName>
</protein>
<organism evidence="2 3">
    <name type="scientific">Hyaloscypha bicolor E</name>
    <dbReference type="NCBI Taxonomy" id="1095630"/>
    <lineage>
        <taxon>Eukaryota</taxon>
        <taxon>Fungi</taxon>
        <taxon>Dikarya</taxon>
        <taxon>Ascomycota</taxon>
        <taxon>Pezizomycotina</taxon>
        <taxon>Leotiomycetes</taxon>
        <taxon>Helotiales</taxon>
        <taxon>Hyaloscyphaceae</taxon>
        <taxon>Hyaloscypha</taxon>
        <taxon>Hyaloscypha bicolor</taxon>
    </lineage>
</organism>
<dbReference type="OrthoDB" id="4738875at2759"/>
<dbReference type="InterPro" id="IPR016181">
    <property type="entry name" value="Acyl_CoA_acyltransferase"/>
</dbReference>
<reference evidence="2 3" key="1">
    <citation type="submission" date="2016-04" db="EMBL/GenBank/DDBJ databases">
        <title>A degradative enzymes factory behind the ericoid mycorrhizal symbiosis.</title>
        <authorList>
            <consortium name="DOE Joint Genome Institute"/>
            <person name="Martino E."/>
            <person name="Morin E."/>
            <person name="Grelet G."/>
            <person name="Kuo A."/>
            <person name="Kohler A."/>
            <person name="Daghino S."/>
            <person name="Barry K."/>
            <person name="Choi C."/>
            <person name="Cichocki N."/>
            <person name="Clum A."/>
            <person name="Copeland A."/>
            <person name="Hainaut M."/>
            <person name="Haridas S."/>
            <person name="Labutti K."/>
            <person name="Lindquist E."/>
            <person name="Lipzen A."/>
            <person name="Khouja H.-R."/>
            <person name="Murat C."/>
            <person name="Ohm R."/>
            <person name="Olson A."/>
            <person name="Spatafora J."/>
            <person name="Veneault-Fourrey C."/>
            <person name="Henrissat B."/>
            <person name="Grigoriev I."/>
            <person name="Martin F."/>
            <person name="Perotto S."/>
        </authorList>
    </citation>
    <scope>NUCLEOTIDE SEQUENCE [LARGE SCALE GENOMIC DNA]</scope>
    <source>
        <strain evidence="2 3">E</strain>
    </source>
</reference>
<dbReference type="PANTHER" id="PTHR42791">
    <property type="entry name" value="GNAT FAMILY ACETYLTRANSFERASE"/>
    <property type="match status" value="1"/>
</dbReference>
<feature type="non-terminal residue" evidence="2">
    <location>
        <position position="208"/>
    </location>
</feature>
<dbReference type="GeneID" id="36580964"/>
<evidence type="ECO:0000313" key="2">
    <source>
        <dbReference type="EMBL" id="PMD60276.1"/>
    </source>
</evidence>
<evidence type="ECO:0000313" key="3">
    <source>
        <dbReference type="Proteomes" id="UP000235371"/>
    </source>
</evidence>
<dbReference type="SUPFAM" id="SSF55729">
    <property type="entry name" value="Acyl-CoA N-acyltransferases (Nat)"/>
    <property type="match status" value="1"/>
</dbReference>
<feature type="domain" description="N-acetyltransferase" evidence="1">
    <location>
        <begin position="28"/>
        <end position="171"/>
    </location>
</feature>
<sequence length="208" mass="24092">SDVKAISEIALLSMSLDPAWTYRFQFAEDYPEEHKENTRKRYDEYLADQREGRFCIIVAELHIEDKTKVIAFAIWQLPRSRLKAIDEAKPHIVKPTSDRLDRKDASPARMKAFRAYREYKWHWFDKKYGEKHLSLTTLATHPDYKRGGVGTALCCWGIQRAISDKLEAITLFASPLGKLLYTKLKFIEVGIVHIQVEGEAQFIKLSGM</sequence>
<feature type="non-terminal residue" evidence="2">
    <location>
        <position position="1"/>
    </location>
</feature>
<dbReference type="Proteomes" id="UP000235371">
    <property type="component" value="Unassembled WGS sequence"/>
</dbReference>
<dbReference type="InParanoid" id="A0A2J6TB76"/>
<proteinExistence type="predicted"/>
<dbReference type="CDD" id="cd04301">
    <property type="entry name" value="NAT_SF"/>
    <property type="match status" value="1"/>
</dbReference>
<accession>A0A2J6TB76</accession>
<dbReference type="PANTHER" id="PTHR42791:SF2">
    <property type="entry name" value="N-ACETYLTRANSFERASE DOMAIN-CONTAINING PROTEIN"/>
    <property type="match status" value="1"/>
</dbReference>
<keyword evidence="3" id="KW-1185">Reference proteome</keyword>
<dbReference type="Pfam" id="PF00583">
    <property type="entry name" value="Acetyltransf_1"/>
    <property type="match status" value="1"/>
</dbReference>
<dbReference type="InterPro" id="IPR052523">
    <property type="entry name" value="Trichothecene_AcTrans"/>
</dbReference>
<dbReference type="STRING" id="1095630.A0A2J6TB76"/>
<dbReference type="AlphaFoldDB" id="A0A2J6TB76"/>
<dbReference type="GO" id="GO:0016747">
    <property type="term" value="F:acyltransferase activity, transferring groups other than amino-acyl groups"/>
    <property type="evidence" value="ECO:0007669"/>
    <property type="project" value="InterPro"/>
</dbReference>
<dbReference type="RefSeq" id="XP_024737180.1">
    <property type="nucleotide sequence ID" value="XM_024872884.1"/>
</dbReference>
<evidence type="ECO:0000259" key="1">
    <source>
        <dbReference type="Pfam" id="PF00583"/>
    </source>
</evidence>
<gene>
    <name evidence="2" type="ORF">K444DRAFT_471613</name>
</gene>
<name>A0A2J6TB76_9HELO</name>
<dbReference type="EMBL" id="KZ613791">
    <property type="protein sequence ID" value="PMD60276.1"/>
    <property type="molecule type" value="Genomic_DNA"/>
</dbReference>